<evidence type="ECO:0000259" key="6">
    <source>
        <dbReference type="PROSITE" id="PS50850"/>
    </source>
</evidence>
<keyword evidence="4 5" id="KW-0472">Membrane</keyword>
<evidence type="ECO:0000313" key="8">
    <source>
        <dbReference type="Proteomes" id="UP000039865"/>
    </source>
</evidence>
<dbReference type="InParanoid" id="A0A078AYL2"/>
<evidence type="ECO:0000256" key="2">
    <source>
        <dbReference type="ARBA" id="ARBA00022692"/>
    </source>
</evidence>
<reference evidence="7 8" key="1">
    <citation type="submission" date="2014-06" db="EMBL/GenBank/DDBJ databases">
        <authorList>
            <person name="Swart Estienne"/>
        </authorList>
    </citation>
    <scope>NUCLEOTIDE SEQUENCE [LARGE SCALE GENOMIC DNA]</scope>
    <source>
        <strain evidence="7 8">130c</strain>
    </source>
</reference>
<dbReference type="InterPro" id="IPR036259">
    <property type="entry name" value="MFS_trans_sf"/>
</dbReference>
<keyword evidence="3 5" id="KW-1133">Transmembrane helix</keyword>
<feature type="domain" description="Major facilitator superfamily (MFS) profile" evidence="6">
    <location>
        <begin position="1"/>
        <end position="436"/>
    </location>
</feature>
<sequence length="451" mass="51080">MYNISYFIAYPDFQCFNQEQQAWVQCSREQACNMSKQQWKAILKNGIYNWIEELDLYCSPKFQISLLGSLFFAGLIISMAFLVPFADVYGRKPFIIFDAIGSTLVQLGFLIFQDLTIYYILMFVLGALAAINIGICFAYNIEIVEKKHEVLVISLNSLGMGLAGLFVPLYFIFIGKTWQPIIYAATLASMISTLMVFNIKESPRFLSAKLKNFEAMQAITEIARFNNKDLKESQILQEISDYLTPKLQEKLPLKEKIHYPNYIRNIIIMAFIWTVSSFNFCLMNFYMSNMQGDINMNNLQQSIGLLISYVVSAPIINKLGIKASASLFFFLCCLAAVLYSCVEEKSKMFISAIVFIGRFGICPTYTLAYMCSNALFPPEIQSTSIAICNIVARSINLTAPFVAVLSDPLPFHAFGILSVFCWIAIMALDLESKNEKENLTTVPQKDTEIQT</sequence>
<feature type="transmembrane region" description="Helical" evidence="5">
    <location>
        <begin position="118"/>
        <end position="139"/>
    </location>
</feature>
<feature type="transmembrane region" description="Helical" evidence="5">
    <location>
        <begin position="180"/>
        <end position="199"/>
    </location>
</feature>
<dbReference type="Pfam" id="PF07690">
    <property type="entry name" value="MFS_1"/>
    <property type="match status" value="1"/>
</dbReference>
<keyword evidence="8" id="KW-1185">Reference proteome</keyword>
<dbReference type="OrthoDB" id="291268at2759"/>
<protein>
    <submittedName>
        <fullName evidence="7">Solute carrier family member 5</fullName>
    </submittedName>
</protein>
<evidence type="ECO:0000313" key="7">
    <source>
        <dbReference type="EMBL" id="CDW87221.1"/>
    </source>
</evidence>
<comment type="subcellular location">
    <subcellularLocation>
        <location evidence="1">Membrane</location>
        <topology evidence="1">Multi-pass membrane protein</topology>
    </subcellularLocation>
</comment>
<feature type="transmembrane region" description="Helical" evidence="5">
    <location>
        <begin position="323"/>
        <end position="342"/>
    </location>
</feature>
<dbReference type="AlphaFoldDB" id="A0A078AYL2"/>
<dbReference type="GO" id="GO:0016020">
    <property type="term" value="C:membrane"/>
    <property type="evidence" value="ECO:0007669"/>
    <property type="project" value="UniProtKB-SubCell"/>
</dbReference>
<dbReference type="PANTHER" id="PTHR24064">
    <property type="entry name" value="SOLUTE CARRIER FAMILY 22 MEMBER"/>
    <property type="match status" value="1"/>
</dbReference>
<feature type="transmembrane region" description="Helical" evidence="5">
    <location>
        <begin position="94"/>
        <end position="112"/>
    </location>
</feature>
<dbReference type="PROSITE" id="PS50850">
    <property type="entry name" value="MFS"/>
    <property type="match status" value="1"/>
</dbReference>
<evidence type="ECO:0000256" key="3">
    <source>
        <dbReference type="ARBA" id="ARBA00022989"/>
    </source>
</evidence>
<proteinExistence type="predicted"/>
<dbReference type="PROSITE" id="PS00216">
    <property type="entry name" value="SUGAR_TRANSPORT_1"/>
    <property type="match status" value="1"/>
</dbReference>
<organism evidence="7 8">
    <name type="scientific">Stylonychia lemnae</name>
    <name type="common">Ciliate</name>
    <dbReference type="NCBI Taxonomy" id="5949"/>
    <lineage>
        <taxon>Eukaryota</taxon>
        <taxon>Sar</taxon>
        <taxon>Alveolata</taxon>
        <taxon>Ciliophora</taxon>
        <taxon>Intramacronucleata</taxon>
        <taxon>Spirotrichea</taxon>
        <taxon>Stichotrichia</taxon>
        <taxon>Sporadotrichida</taxon>
        <taxon>Oxytrichidae</taxon>
        <taxon>Stylonychinae</taxon>
        <taxon>Stylonychia</taxon>
    </lineage>
</organism>
<dbReference type="GO" id="GO:0022857">
    <property type="term" value="F:transmembrane transporter activity"/>
    <property type="evidence" value="ECO:0007669"/>
    <property type="project" value="InterPro"/>
</dbReference>
<feature type="transmembrane region" description="Helical" evidence="5">
    <location>
        <begin position="409"/>
        <end position="428"/>
    </location>
</feature>
<accession>A0A078AYL2</accession>
<evidence type="ECO:0000256" key="5">
    <source>
        <dbReference type="SAM" id="Phobius"/>
    </source>
</evidence>
<feature type="transmembrane region" description="Helical" evidence="5">
    <location>
        <begin position="62"/>
        <end position="82"/>
    </location>
</feature>
<dbReference type="Proteomes" id="UP000039865">
    <property type="component" value="Unassembled WGS sequence"/>
</dbReference>
<dbReference type="SUPFAM" id="SSF103473">
    <property type="entry name" value="MFS general substrate transporter"/>
    <property type="match status" value="1"/>
</dbReference>
<dbReference type="InterPro" id="IPR011701">
    <property type="entry name" value="MFS"/>
</dbReference>
<dbReference type="InterPro" id="IPR020846">
    <property type="entry name" value="MFS_dom"/>
</dbReference>
<feature type="transmembrane region" description="Helical" evidence="5">
    <location>
        <begin position="151"/>
        <end position="174"/>
    </location>
</feature>
<feature type="transmembrane region" description="Helical" evidence="5">
    <location>
        <begin position="348"/>
        <end position="371"/>
    </location>
</feature>
<dbReference type="Gene3D" id="1.20.1250.20">
    <property type="entry name" value="MFS general substrate transporter like domains"/>
    <property type="match status" value="1"/>
</dbReference>
<evidence type="ECO:0000256" key="1">
    <source>
        <dbReference type="ARBA" id="ARBA00004141"/>
    </source>
</evidence>
<feature type="transmembrane region" description="Helical" evidence="5">
    <location>
        <begin position="266"/>
        <end position="287"/>
    </location>
</feature>
<gene>
    <name evidence="7" type="primary">Contig12761.g13611</name>
    <name evidence="7" type="ORF">STYLEM_16324</name>
</gene>
<dbReference type="InterPro" id="IPR005829">
    <property type="entry name" value="Sugar_transporter_CS"/>
</dbReference>
<dbReference type="EMBL" id="CCKQ01015410">
    <property type="protein sequence ID" value="CDW87221.1"/>
    <property type="molecule type" value="Genomic_DNA"/>
</dbReference>
<name>A0A078AYL2_STYLE</name>
<evidence type="ECO:0000256" key="4">
    <source>
        <dbReference type="ARBA" id="ARBA00023136"/>
    </source>
</evidence>
<keyword evidence="2 5" id="KW-0812">Transmembrane</keyword>